<dbReference type="InterPro" id="IPR036374">
    <property type="entry name" value="OxRdtase_Mopterin-bd_sf"/>
</dbReference>
<dbReference type="PRINTS" id="PR00407">
    <property type="entry name" value="EUMOPTERIN"/>
</dbReference>
<dbReference type="SUPFAM" id="SSF56524">
    <property type="entry name" value="Oxidoreductase molybdopterin-binding domain"/>
    <property type="match status" value="1"/>
</dbReference>
<accession>A0A3D8SUX7</accession>
<dbReference type="EMBL" id="PVWQ01000002">
    <property type="protein sequence ID" value="RDW90095.1"/>
    <property type="molecule type" value="Genomic_DNA"/>
</dbReference>
<dbReference type="GeneID" id="38112240"/>
<comment type="caution">
    <text evidence="3">The sequence shown here is derived from an EMBL/GenBank/DDBJ whole genome shotgun (WGS) entry which is preliminary data.</text>
</comment>
<evidence type="ECO:0000313" key="3">
    <source>
        <dbReference type="EMBL" id="RDW90095.1"/>
    </source>
</evidence>
<dbReference type="Gene3D" id="3.90.420.10">
    <property type="entry name" value="Oxidoreductase, molybdopterin-binding domain"/>
    <property type="match status" value="1"/>
</dbReference>
<dbReference type="PANTHER" id="PTHR19372:SF7">
    <property type="entry name" value="SULFITE OXIDASE, MITOCHONDRIAL"/>
    <property type="match status" value="1"/>
</dbReference>
<dbReference type="RefSeq" id="XP_026607049.1">
    <property type="nucleotide sequence ID" value="XM_026743886.1"/>
</dbReference>
<dbReference type="GO" id="GO:0006790">
    <property type="term" value="P:sulfur compound metabolic process"/>
    <property type="evidence" value="ECO:0007669"/>
    <property type="project" value="TreeGrafter"/>
</dbReference>
<dbReference type="InterPro" id="IPR008335">
    <property type="entry name" value="Mopterin_OxRdtase_euk"/>
</dbReference>
<feature type="compositionally biased region" description="Basic and acidic residues" evidence="1">
    <location>
        <begin position="78"/>
        <end position="111"/>
    </location>
</feature>
<keyword evidence="4" id="KW-1185">Reference proteome</keyword>
<dbReference type="PANTHER" id="PTHR19372">
    <property type="entry name" value="SULFITE REDUCTASE"/>
    <property type="match status" value="1"/>
</dbReference>
<sequence length="315" mass="36413">MSSLPQGASSLEILSEPAKPTATGWAPVAERLDELRQKVKEGMLVTIRDVMTKQTDFHLVRPDLHPESWRRKKRRKKQQDEERTDSQKDKKKDQDQQKQEEKDKGEKPKLATEKQALLDCLRYEQQYRSSMRRNDGKGFSPYKNDDAHLFAQIDEADQSSLDSWIPRSDKLIRLTGKHPMNAEVELFTLFDAGLITPTSIHYVRNHGAVPHLLWENHTLEVEVGNNLTLEMNDPKDRFESANIPILLACDGNRRKELNIIKEIRAFNYTAAASSCAYWKGNAWLVDENPDRHFWVKFEGVDQLEDAKYAKCIPLE</sequence>
<feature type="compositionally biased region" description="Basic and acidic residues" evidence="1">
    <location>
        <begin position="55"/>
        <end position="69"/>
    </location>
</feature>
<organism evidence="3 4">
    <name type="scientific">Aspergillus mulundensis</name>
    <dbReference type="NCBI Taxonomy" id="1810919"/>
    <lineage>
        <taxon>Eukaryota</taxon>
        <taxon>Fungi</taxon>
        <taxon>Dikarya</taxon>
        <taxon>Ascomycota</taxon>
        <taxon>Pezizomycotina</taxon>
        <taxon>Eurotiomycetes</taxon>
        <taxon>Eurotiomycetidae</taxon>
        <taxon>Eurotiales</taxon>
        <taxon>Aspergillaceae</taxon>
        <taxon>Aspergillus</taxon>
        <taxon>Aspergillus subgen. Nidulantes</taxon>
    </lineage>
</organism>
<evidence type="ECO:0000313" key="4">
    <source>
        <dbReference type="Proteomes" id="UP000256690"/>
    </source>
</evidence>
<reference evidence="3 4" key="1">
    <citation type="journal article" date="2018" name="IMA Fungus">
        <title>IMA Genome-F 9: Draft genome sequence of Annulohypoxylon stygium, Aspergillus mulundensis, Berkeleyomyces basicola (syn. Thielaviopsis basicola), Ceratocystis smalleyi, two Cercospora beticola strains, Coleophoma cylindrospora, Fusarium fracticaudum, Phialophora cf. hyalina, and Morchella septimelata.</title>
        <authorList>
            <person name="Wingfield B.D."/>
            <person name="Bills G.F."/>
            <person name="Dong Y."/>
            <person name="Huang W."/>
            <person name="Nel W.J."/>
            <person name="Swalarsk-Parry B.S."/>
            <person name="Vaghefi N."/>
            <person name="Wilken P.M."/>
            <person name="An Z."/>
            <person name="de Beer Z.W."/>
            <person name="De Vos L."/>
            <person name="Chen L."/>
            <person name="Duong T.A."/>
            <person name="Gao Y."/>
            <person name="Hammerbacher A."/>
            <person name="Kikkert J.R."/>
            <person name="Li Y."/>
            <person name="Li H."/>
            <person name="Li K."/>
            <person name="Li Q."/>
            <person name="Liu X."/>
            <person name="Ma X."/>
            <person name="Naidoo K."/>
            <person name="Pethybridge S.J."/>
            <person name="Sun J."/>
            <person name="Steenkamp E.T."/>
            <person name="van der Nest M.A."/>
            <person name="van Wyk S."/>
            <person name="Wingfield M.J."/>
            <person name="Xiong C."/>
            <person name="Yue Q."/>
            <person name="Zhang X."/>
        </authorList>
    </citation>
    <scope>NUCLEOTIDE SEQUENCE [LARGE SCALE GENOMIC DNA]</scope>
    <source>
        <strain evidence="3 4">DSM 5745</strain>
    </source>
</reference>
<dbReference type="InterPro" id="IPR000572">
    <property type="entry name" value="OxRdtase_Mopterin-bd_dom"/>
</dbReference>
<feature type="domain" description="Oxidoreductase molybdopterin-binding" evidence="2">
    <location>
        <begin position="206"/>
        <end position="315"/>
    </location>
</feature>
<feature type="region of interest" description="Disordered" evidence="1">
    <location>
        <begin position="51"/>
        <end position="111"/>
    </location>
</feature>
<dbReference type="OrthoDB" id="432685at2759"/>
<name>A0A3D8SUX7_9EURO</name>
<dbReference type="GO" id="GO:0020037">
    <property type="term" value="F:heme binding"/>
    <property type="evidence" value="ECO:0007669"/>
    <property type="project" value="TreeGrafter"/>
</dbReference>
<protein>
    <recommendedName>
        <fullName evidence="2">Oxidoreductase molybdopterin-binding domain-containing protein</fullName>
    </recommendedName>
</protein>
<dbReference type="AlphaFoldDB" id="A0A3D8SUX7"/>
<feature type="region of interest" description="Disordered" evidence="1">
    <location>
        <begin position="1"/>
        <end position="26"/>
    </location>
</feature>
<dbReference type="Proteomes" id="UP000256690">
    <property type="component" value="Unassembled WGS sequence"/>
</dbReference>
<dbReference type="Pfam" id="PF00174">
    <property type="entry name" value="Oxidored_molyb"/>
    <property type="match status" value="1"/>
</dbReference>
<evidence type="ECO:0000259" key="2">
    <source>
        <dbReference type="Pfam" id="PF00174"/>
    </source>
</evidence>
<evidence type="ECO:0000256" key="1">
    <source>
        <dbReference type="SAM" id="MobiDB-lite"/>
    </source>
</evidence>
<gene>
    <name evidence="3" type="ORF">DSM5745_01870</name>
</gene>
<proteinExistence type="predicted"/>
<dbReference type="STRING" id="1810919.A0A3D8SUX7"/>
<dbReference type="GO" id="GO:0008482">
    <property type="term" value="F:sulfite oxidase activity"/>
    <property type="evidence" value="ECO:0007669"/>
    <property type="project" value="TreeGrafter"/>
</dbReference>
<dbReference type="GO" id="GO:0043546">
    <property type="term" value="F:molybdopterin cofactor binding"/>
    <property type="evidence" value="ECO:0007669"/>
    <property type="project" value="TreeGrafter"/>
</dbReference>